<gene>
    <name evidence="1" type="ORF">BEN47_19105</name>
</gene>
<protein>
    <submittedName>
        <fullName evidence="1">Uncharacterized protein</fullName>
    </submittedName>
</protein>
<sequence>MENDELTFLEEQLAGTELLACATCNEDTLHAHAEVLEVYPLATELQMQCTCCQTERTWLDWTPAKRQARQN</sequence>
<comment type="caution">
    <text evidence="1">The sequence shown here is derived from an EMBL/GenBank/DDBJ whole genome shotgun (WGS) entry which is preliminary data.</text>
</comment>
<dbReference type="EMBL" id="MDZB01000159">
    <property type="protein sequence ID" value="OGX81642.1"/>
    <property type="molecule type" value="Genomic_DNA"/>
</dbReference>
<dbReference type="AlphaFoldDB" id="A0A1G1SSP7"/>
<keyword evidence="2" id="KW-1185">Reference proteome</keyword>
<evidence type="ECO:0000313" key="2">
    <source>
        <dbReference type="Proteomes" id="UP000176294"/>
    </source>
</evidence>
<reference evidence="1 2" key="1">
    <citation type="submission" date="2016-08" db="EMBL/GenBank/DDBJ databases">
        <title>Hymenobacter coccineus sp. nov., Hymenobacter lapidarius sp. nov. and Hymenobacter glacialis sp. nov., isolated from Antarctic soil.</title>
        <authorList>
            <person name="Sedlacek I."/>
            <person name="Kralova S."/>
            <person name="Kyrova K."/>
            <person name="Maslanova I."/>
            <person name="Stankova E."/>
            <person name="Vrbovska V."/>
            <person name="Nemec M."/>
            <person name="Bartak M."/>
            <person name="Svec P."/>
            <person name="Busse H.-J."/>
            <person name="Pantucek R."/>
        </authorList>
    </citation>
    <scope>NUCLEOTIDE SEQUENCE [LARGE SCALE GENOMIC DNA]</scope>
    <source>
        <strain evidence="1 2">CCM 8643</strain>
    </source>
</reference>
<organism evidence="1 2">
    <name type="scientific">Hymenobacter lapidarius</name>
    <dbReference type="NCBI Taxonomy" id="1908237"/>
    <lineage>
        <taxon>Bacteria</taxon>
        <taxon>Pseudomonadati</taxon>
        <taxon>Bacteroidota</taxon>
        <taxon>Cytophagia</taxon>
        <taxon>Cytophagales</taxon>
        <taxon>Hymenobacteraceae</taxon>
        <taxon>Hymenobacter</taxon>
    </lineage>
</organism>
<dbReference type="OrthoDB" id="885883at2"/>
<name>A0A1G1SSP7_9BACT</name>
<proteinExistence type="predicted"/>
<accession>A0A1G1SSP7</accession>
<dbReference type="Proteomes" id="UP000176294">
    <property type="component" value="Unassembled WGS sequence"/>
</dbReference>
<dbReference type="RefSeq" id="WP_070730561.1">
    <property type="nucleotide sequence ID" value="NZ_MDZB01000159.1"/>
</dbReference>
<evidence type="ECO:0000313" key="1">
    <source>
        <dbReference type="EMBL" id="OGX81642.1"/>
    </source>
</evidence>